<evidence type="ECO:0000256" key="1">
    <source>
        <dbReference type="SAM" id="MobiDB-lite"/>
    </source>
</evidence>
<organism evidence="2 3">
    <name type="scientific">Dacryopinax primogenitus (strain DJM 731)</name>
    <name type="common">Brown rot fungus</name>
    <dbReference type="NCBI Taxonomy" id="1858805"/>
    <lineage>
        <taxon>Eukaryota</taxon>
        <taxon>Fungi</taxon>
        <taxon>Dikarya</taxon>
        <taxon>Basidiomycota</taxon>
        <taxon>Agaricomycotina</taxon>
        <taxon>Dacrymycetes</taxon>
        <taxon>Dacrymycetales</taxon>
        <taxon>Dacrymycetaceae</taxon>
        <taxon>Dacryopinax</taxon>
    </lineage>
</organism>
<keyword evidence="3" id="KW-1185">Reference proteome</keyword>
<feature type="compositionally biased region" description="Polar residues" evidence="1">
    <location>
        <begin position="390"/>
        <end position="401"/>
    </location>
</feature>
<dbReference type="STRING" id="1858805.M5GF32"/>
<proteinExistence type="predicted"/>
<feature type="region of interest" description="Disordered" evidence="1">
    <location>
        <begin position="437"/>
        <end position="462"/>
    </location>
</feature>
<dbReference type="OrthoDB" id="3364895at2759"/>
<feature type="region of interest" description="Disordered" evidence="1">
    <location>
        <begin position="1"/>
        <end position="47"/>
    </location>
</feature>
<feature type="region of interest" description="Disordered" evidence="1">
    <location>
        <begin position="304"/>
        <end position="416"/>
    </location>
</feature>
<evidence type="ECO:0000313" key="3">
    <source>
        <dbReference type="Proteomes" id="UP000030653"/>
    </source>
</evidence>
<evidence type="ECO:0000313" key="2">
    <source>
        <dbReference type="EMBL" id="EJU05932.1"/>
    </source>
</evidence>
<reference evidence="2 3" key="1">
    <citation type="journal article" date="2012" name="Science">
        <title>The Paleozoic origin of enzymatic lignin decomposition reconstructed from 31 fungal genomes.</title>
        <authorList>
            <person name="Floudas D."/>
            <person name="Binder M."/>
            <person name="Riley R."/>
            <person name="Barry K."/>
            <person name="Blanchette R.A."/>
            <person name="Henrissat B."/>
            <person name="Martinez A.T."/>
            <person name="Otillar R."/>
            <person name="Spatafora J.W."/>
            <person name="Yadav J.S."/>
            <person name="Aerts A."/>
            <person name="Benoit I."/>
            <person name="Boyd A."/>
            <person name="Carlson A."/>
            <person name="Copeland A."/>
            <person name="Coutinho P.M."/>
            <person name="de Vries R.P."/>
            <person name="Ferreira P."/>
            <person name="Findley K."/>
            <person name="Foster B."/>
            <person name="Gaskell J."/>
            <person name="Glotzer D."/>
            <person name="Gorecki P."/>
            <person name="Heitman J."/>
            <person name="Hesse C."/>
            <person name="Hori C."/>
            <person name="Igarashi K."/>
            <person name="Jurgens J.A."/>
            <person name="Kallen N."/>
            <person name="Kersten P."/>
            <person name="Kohler A."/>
            <person name="Kuees U."/>
            <person name="Kumar T.K.A."/>
            <person name="Kuo A."/>
            <person name="LaButti K."/>
            <person name="Larrondo L.F."/>
            <person name="Lindquist E."/>
            <person name="Ling A."/>
            <person name="Lombard V."/>
            <person name="Lucas S."/>
            <person name="Lundell T."/>
            <person name="Martin R."/>
            <person name="McLaughlin D.J."/>
            <person name="Morgenstern I."/>
            <person name="Morin E."/>
            <person name="Murat C."/>
            <person name="Nagy L.G."/>
            <person name="Nolan M."/>
            <person name="Ohm R.A."/>
            <person name="Patyshakuliyeva A."/>
            <person name="Rokas A."/>
            <person name="Ruiz-Duenas F.J."/>
            <person name="Sabat G."/>
            <person name="Salamov A."/>
            <person name="Samejima M."/>
            <person name="Schmutz J."/>
            <person name="Slot J.C."/>
            <person name="St John F."/>
            <person name="Stenlid J."/>
            <person name="Sun H."/>
            <person name="Sun S."/>
            <person name="Syed K."/>
            <person name="Tsang A."/>
            <person name="Wiebenga A."/>
            <person name="Young D."/>
            <person name="Pisabarro A."/>
            <person name="Eastwood D.C."/>
            <person name="Martin F."/>
            <person name="Cullen D."/>
            <person name="Grigoriev I.V."/>
            <person name="Hibbett D.S."/>
        </authorList>
    </citation>
    <scope>NUCLEOTIDE SEQUENCE [LARGE SCALE GENOMIC DNA]</scope>
    <source>
        <strain evidence="2 3">DJM-731 SS1</strain>
    </source>
</reference>
<gene>
    <name evidence="2" type="ORF">DACRYDRAFT_92162</name>
</gene>
<protein>
    <submittedName>
        <fullName evidence="2">Uncharacterized protein</fullName>
    </submittedName>
</protein>
<feature type="compositionally biased region" description="Acidic residues" evidence="1">
    <location>
        <begin position="511"/>
        <end position="521"/>
    </location>
</feature>
<sequence length="521" mass="54800">MISPDIPDIPNTAPASPASDRTVRPGSAMSRRSGFEQPVQRAPSAYGGEYGVAARAPSRAASVRDAVYAQPVYDRAPSRAGSIAASARSAAYAAPDPVYEPPQPLYERSASRAASVRAPSVREAAYVSPTAVDISSMVAYNRPASRAGTSRGVEAQDFARPASRATSIAPGRDYGDNAYRAPSRAGIVAPPVQDGTYGAPFRAPSRAGSVAPSGRNEFGGGYADATAVPLPVSVAPSIAPLPPDTGYGSTSAAAGYPFPPSDNRTEYARTPGRPYDNLPNPYSPTRDMPVRPPSRAVSVAASMVASPTPPTRPMAPLYGSGLPPPGRPVSRAQSVRAPGTNRSYYSPLPESAWGSSVDSTTQARPLSRAQSMRPPGSSRSNYPPLPESVGGTNWGSPTETVQGRHANGESSFGAFVPPGMAARSPYYDAAPEDNEFGGVHRSRSKMSMRSQRSAFRDPNPASNEVDMAFLANGRHESVLADQVHSRPVSRASSLRSAMKKTPHFGARNIEIENEVDPDSYR</sequence>
<dbReference type="GeneID" id="63692108"/>
<dbReference type="AlphaFoldDB" id="M5GF32"/>
<dbReference type="RefSeq" id="XP_040632826.1">
    <property type="nucleotide sequence ID" value="XM_040777046.1"/>
</dbReference>
<dbReference type="HOGENOM" id="CLU_522763_0_0_1"/>
<feature type="region of interest" description="Disordered" evidence="1">
    <location>
        <begin position="490"/>
        <end position="521"/>
    </location>
</feature>
<feature type="compositionally biased region" description="Polar residues" evidence="1">
    <location>
        <begin position="353"/>
        <end position="370"/>
    </location>
</feature>
<feature type="region of interest" description="Disordered" evidence="1">
    <location>
        <begin position="250"/>
        <end position="292"/>
    </location>
</feature>
<dbReference type="EMBL" id="JH795855">
    <property type="protein sequence ID" value="EJU05932.1"/>
    <property type="molecule type" value="Genomic_DNA"/>
</dbReference>
<name>M5GF32_DACPD</name>
<dbReference type="Proteomes" id="UP000030653">
    <property type="component" value="Unassembled WGS sequence"/>
</dbReference>
<accession>M5GF32</accession>
<feature type="region of interest" description="Disordered" evidence="1">
    <location>
        <begin position="145"/>
        <end position="177"/>
    </location>
</feature>